<feature type="binding site" evidence="1">
    <location>
        <begin position="25"/>
        <end position="32"/>
    </location>
    <ligand>
        <name>ATP</name>
        <dbReference type="ChEBI" id="CHEBI:30616"/>
    </ligand>
</feature>
<keyword evidence="1" id="KW-0067">ATP-binding</keyword>
<sequence length="395" mass="43274">MNLNIAKIYDIANKSKRLIIGLMSGTSMDGLDIALCSIEGSGVLSKLKILEFKTADYDEEFRKNLKSIFSNREADLQKVVLMNELVAIKHAKLVNDAIEEWKVDKASIDLIASHGQTIFHAPKSFHQDPNFPNATFQIGDGDHIAVNTGIITISDFRQKHVACGGEGAPLALYGDYLIFGDPKEDRVLLNIGGISNFTFLPGNEQIDKVFSTDVGPGNTLMDQFVFREFGLFYDKDADLASKGKVNDVLLSELLNHPFFLLEFPKTTGPELFNLDFLDTVLTKTELVDLSPFDILATLNNLTAQVIVNAIQITQSEKSNIFISGGGLHNPLLINTIKNLLPTAHFSDLTELAVIPDAKEAALFAILANEAVAGKAIPFKGQNMPKTTFGKISFPT</sequence>
<evidence type="ECO:0000313" key="2">
    <source>
        <dbReference type="EMBL" id="MEE1884606.1"/>
    </source>
</evidence>
<accession>A0ABU7GZV9</accession>
<dbReference type="Gene3D" id="3.30.420.40">
    <property type="match status" value="2"/>
</dbReference>
<comment type="catalytic activity">
    <reaction evidence="1">
        <text>1,6-anhydro-N-acetyl-beta-muramate + ATP + H2O = N-acetyl-D-muramate 6-phosphate + ADP + H(+)</text>
        <dbReference type="Rhea" id="RHEA:24952"/>
        <dbReference type="ChEBI" id="CHEBI:15377"/>
        <dbReference type="ChEBI" id="CHEBI:15378"/>
        <dbReference type="ChEBI" id="CHEBI:30616"/>
        <dbReference type="ChEBI" id="CHEBI:58690"/>
        <dbReference type="ChEBI" id="CHEBI:58722"/>
        <dbReference type="ChEBI" id="CHEBI:456216"/>
        <dbReference type="EC" id="2.7.1.170"/>
    </reaction>
</comment>
<reference evidence="2 3" key="1">
    <citation type="submission" date="2024-01" db="EMBL/GenBank/DDBJ databases">
        <title>Pedobacter sp. nov., isolated from oil-contaminated soil.</title>
        <authorList>
            <person name="Le N.T.T."/>
        </authorList>
    </citation>
    <scope>NUCLEOTIDE SEQUENCE [LARGE SCALE GENOMIC DNA]</scope>
    <source>
        <strain evidence="2 3">VNH31</strain>
    </source>
</reference>
<comment type="function">
    <text evidence="1">Catalyzes the specific phosphorylation of 1,6-anhydro-N-acetylmuramic acid (anhMurNAc) with the simultaneous cleavage of the 1,6-anhydro ring, generating MurNAc-6-P. Is required for the utilization of anhMurNAc either imported from the medium or derived from its own cell wall murein, and thus plays a role in cell wall recycling.</text>
</comment>
<organism evidence="2 3">
    <name type="scientific">Pedobacter flavus</name>
    <dbReference type="NCBI Taxonomy" id="3113906"/>
    <lineage>
        <taxon>Bacteria</taxon>
        <taxon>Pseudomonadati</taxon>
        <taxon>Bacteroidota</taxon>
        <taxon>Sphingobacteriia</taxon>
        <taxon>Sphingobacteriales</taxon>
        <taxon>Sphingobacteriaceae</taxon>
        <taxon>Pedobacter</taxon>
    </lineage>
</organism>
<protein>
    <recommendedName>
        <fullName evidence="1">Anhydro-N-acetylmuramic acid kinase</fullName>
        <ecNumber evidence="1">2.7.1.170</ecNumber>
    </recommendedName>
    <alternativeName>
        <fullName evidence="1">AnhMurNAc kinase</fullName>
    </alternativeName>
</protein>
<dbReference type="SUPFAM" id="SSF53067">
    <property type="entry name" value="Actin-like ATPase domain"/>
    <property type="match status" value="1"/>
</dbReference>
<dbReference type="InterPro" id="IPR005338">
    <property type="entry name" value="Anhydro_N_Ac-Mur_kinase"/>
</dbReference>
<comment type="caution">
    <text evidence="2">The sequence shown here is derived from an EMBL/GenBank/DDBJ whole genome shotgun (WGS) entry which is preliminary data.</text>
</comment>
<dbReference type="RefSeq" id="WP_330145519.1">
    <property type="nucleotide sequence ID" value="NZ_JAZDQU010000001.1"/>
</dbReference>
<keyword evidence="3" id="KW-1185">Reference proteome</keyword>
<name>A0ABU7GZV9_9SPHI</name>
<dbReference type="EC" id="2.7.1.170" evidence="1"/>
<dbReference type="InterPro" id="IPR043129">
    <property type="entry name" value="ATPase_NBD"/>
</dbReference>
<dbReference type="PANTHER" id="PTHR30605:SF0">
    <property type="entry name" value="ANHYDRO-N-ACETYLMURAMIC ACID KINASE"/>
    <property type="match status" value="1"/>
</dbReference>
<comment type="similarity">
    <text evidence="1">Belongs to the anhydro-N-acetylmuramic acid kinase family.</text>
</comment>
<proteinExistence type="inferred from homology"/>
<gene>
    <name evidence="1" type="primary">anmK</name>
    <name evidence="2" type="ORF">VRU49_04135</name>
</gene>
<evidence type="ECO:0000313" key="3">
    <source>
        <dbReference type="Proteomes" id="UP001337681"/>
    </source>
</evidence>
<evidence type="ECO:0000256" key="1">
    <source>
        <dbReference type="HAMAP-Rule" id="MF_01270"/>
    </source>
</evidence>
<dbReference type="HAMAP" id="MF_01270">
    <property type="entry name" value="AnhMurNAc_kinase"/>
    <property type="match status" value="1"/>
</dbReference>
<dbReference type="Proteomes" id="UP001337681">
    <property type="component" value="Unassembled WGS sequence"/>
</dbReference>
<keyword evidence="1 2" id="KW-0418">Kinase</keyword>
<comment type="pathway">
    <text evidence="1">Amino-sugar metabolism; 1,6-anhydro-N-acetylmuramate degradation.</text>
</comment>
<dbReference type="PANTHER" id="PTHR30605">
    <property type="entry name" value="ANHYDRO-N-ACETYLMURAMIC ACID KINASE"/>
    <property type="match status" value="1"/>
</dbReference>
<dbReference type="GO" id="GO:0016301">
    <property type="term" value="F:kinase activity"/>
    <property type="evidence" value="ECO:0007669"/>
    <property type="project" value="UniProtKB-KW"/>
</dbReference>
<comment type="pathway">
    <text evidence="1">Cell wall biogenesis; peptidoglycan recycling.</text>
</comment>
<dbReference type="EMBL" id="JAZDQU010000001">
    <property type="protein sequence ID" value="MEE1884606.1"/>
    <property type="molecule type" value="Genomic_DNA"/>
</dbReference>
<keyword evidence="1" id="KW-0808">Transferase</keyword>
<dbReference type="Pfam" id="PF03702">
    <property type="entry name" value="AnmK"/>
    <property type="match status" value="1"/>
</dbReference>
<keyword evidence="1" id="KW-0119">Carbohydrate metabolism</keyword>
<keyword evidence="1" id="KW-0547">Nucleotide-binding</keyword>